<evidence type="ECO:0000313" key="3">
    <source>
        <dbReference type="Proteomes" id="UP000285961"/>
    </source>
</evidence>
<evidence type="ECO:0000259" key="1">
    <source>
        <dbReference type="Pfam" id="PF07883"/>
    </source>
</evidence>
<dbReference type="InterPro" id="IPR013096">
    <property type="entry name" value="Cupin_2"/>
</dbReference>
<dbReference type="InterPro" id="IPR011051">
    <property type="entry name" value="RmlC_Cupin_sf"/>
</dbReference>
<protein>
    <submittedName>
        <fullName evidence="2">Cupin domain-containing protein</fullName>
    </submittedName>
</protein>
<feature type="domain" description="Cupin type-2" evidence="1">
    <location>
        <begin position="31"/>
        <end position="99"/>
    </location>
</feature>
<evidence type="ECO:0000313" key="2">
    <source>
        <dbReference type="EMBL" id="RJP68041.1"/>
    </source>
</evidence>
<dbReference type="SUPFAM" id="SSF51182">
    <property type="entry name" value="RmlC-like cupins"/>
    <property type="match status" value="1"/>
</dbReference>
<organism evidence="2 3">
    <name type="scientific">Candidatus Abyssobacteria bacterium SURF_17</name>
    <dbReference type="NCBI Taxonomy" id="2093361"/>
    <lineage>
        <taxon>Bacteria</taxon>
        <taxon>Pseudomonadati</taxon>
        <taxon>Candidatus Hydrogenedentota</taxon>
        <taxon>Candidatus Abyssobacteria</taxon>
    </lineage>
</organism>
<gene>
    <name evidence="2" type="ORF">C4532_13470</name>
</gene>
<reference evidence="2 3" key="1">
    <citation type="journal article" date="2017" name="ISME J.">
        <title>Energy and carbon metabolisms in a deep terrestrial subsurface fluid microbial community.</title>
        <authorList>
            <person name="Momper L."/>
            <person name="Jungbluth S.P."/>
            <person name="Lee M.D."/>
            <person name="Amend J.P."/>
        </authorList>
    </citation>
    <scope>NUCLEOTIDE SEQUENCE [LARGE SCALE GENOMIC DNA]</scope>
    <source>
        <strain evidence="2">SURF_17</strain>
    </source>
</reference>
<dbReference type="AlphaFoldDB" id="A0A419EUT8"/>
<proteinExistence type="predicted"/>
<sequence length="112" mass="13050">MEKVNENVLKYRHEDHGPKYFFRGERHEWGVICFRPGDRLGGHYHNQVEETFYFPDSAPVMIVNGVEHRVTPGDVFKLAPGEKHDILNDTKTPIKIIFIKCPYLPDDKIDAK</sequence>
<dbReference type="EMBL" id="QZKI01000095">
    <property type="protein sequence ID" value="RJP68041.1"/>
    <property type="molecule type" value="Genomic_DNA"/>
</dbReference>
<dbReference type="Pfam" id="PF07883">
    <property type="entry name" value="Cupin_2"/>
    <property type="match status" value="1"/>
</dbReference>
<name>A0A419EUT8_9BACT</name>
<dbReference type="InterPro" id="IPR014710">
    <property type="entry name" value="RmlC-like_jellyroll"/>
</dbReference>
<comment type="caution">
    <text evidence="2">The sequence shown here is derived from an EMBL/GenBank/DDBJ whole genome shotgun (WGS) entry which is preliminary data.</text>
</comment>
<dbReference type="InterPro" id="IPR052538">
    <property type="entry name" value="Flavonoid_dioxygenase-like"/>
</dbReference>
<dbReference type="PANTHER" id="PTHR43346:SF1">
    <property type="entry name" value="QUERCETIN 2,3-DIOXYGENASE-RELATED"/>
    <property type="match status" value="1"/>
</dbReference>
<dbReference type="PANTHER" id="PTHR43346">
    <property type="entry name" value="LIGAND BINDING DOMAIN PROTEIN, PUTATIVE (AFU_ORTHOLOGUE AFUA_6G14370)-RELATED"/>
    <property type="match status" value="1"/>
</dbReference>
<dbReference type="Gene3D" id="2.60.120.10">
    <property type="entry name" value="Jelly Rolls"/>
    <property type="match status" value="1"/>
</dbReference>
<accession>A0A419EUT8</accession>
<dbReference type="Proteomes" id="UP000285961">
    <property type="component" value="Unassembled WGS sequence"/>
</dbReference>